<proteinExistence type="predicted"/>
<comment type="caution">
    <text evidence="1">The sequence shown here is derived from an EMBL/GenBank/DDBJ whole genome shotgun (WGS) entry which is preliminary data.</text>
</comment>
<keyword evidence="2" id="KW-1185">Reference proteome</keyword>
<protein>
    <submittedName>
        <fullName evidence="1">Uncharacterized protein</fullName>
    </submittedName>
</protein>
<name>A0A8X6UUB4_TRICX</name>
<evidence type="ECO:0000313" key="2">
    <source>
        <dbReference type="Proteomes" id="UP000887159"/>
    </source>
</evidence>
<accession>A0A8X6UUB4</accession>
<dbReference type="EMBL" id="BMAU01021170">
    <property type="protein sequence ID" value="GFX92911.1"/>
    <property type="molecule type" value="Genomic_DNA"/>
</dbReference>
<sequence length="77" mass="8864">MTHRAEELMYVKSVEAQDSHGGEKMDVLTQWSSSSLDLGSKILSADFSGVQEYNFNVKRYDESDKLKYQLRCHPHPN</sequence>
<dbReference type="AlphaFoldDB" id="A0A8X6UUB4"/>
<organism evidence="1 2">
    <name type="scientific">Trichonephila clavipes</name>
    <name type="common">Golden silk orbweaver</name>
    <name type="synonym">Nephila clavipes</name>
    <dbReference type="NCBI Taxonomy" id="2585209"/>
    <lineage>
        <taxon>Eukaryota</taxon>
        <taxon>Metazoa</taxon>
        <taxon>Ecdysozoa</taxon>
        <taxon>Arthropoda</taxon>
        <taxon>Chelicerata</taxon>
        <taxon>Arachnida</taxon>
        <taxon>Araneae</taxon>
        <taxon>Araneomorphae</taxon>
        <taxon>Entelegynae</taxon>
        <taxon>Araneoidea</taxon>
        <taxon>Nephilidae</taxon>
        <taxon>Trichonephila</taxon>
    </lineage>
</organism>
<gene>
    <name evidence="1" type="ORF">TNCV_914611</name>
</gene>
<reference evidence="1" key="1">
    <citation type="submission" date="2020-08" db="EMBL/GenBank/DDBJ databases">
        <title>Multicomponent nature underlies the extraordinary mechanical properties of spider dragline silk.</title>
        <authorList>
            <person name="Kono N."/>
            <person name="Nakamura H."/>
            <person name="Mori M."/>
            <person name="Yoshida Y."/>
            <person name="Ohtoshi R."/>
            <person name="Malay A.D."/>
            <person name="Moran D.A.P."/>
            <person name="Tomita M."/>
            <person name="Numata K."/>
            <person name="Arakawa K."/>
        </authorList>
    </citation>
    <scope>NUCLEOTIDE SEQUENCE</scope>
</reference>
<dbReference type="Proteomes" id="UP000887159">
    <property type="component" value="Unassembled WGS sequence"/>
</dbReference>
<evidence type="ECO:0000313" key="1">
    <source>
        <dbReference type="EMBL" id="GFX92911.1"/>
    </source>
</evidence>